<dbReference type="KEGG" id="foc:113211784"/>
<evidence type="ECO:0000313" key="7">
    <source>
        <dbReference type="RefSeq" id="XP_052119846.1"/>
    </source>
</evidence>
<dbReference type="GO" id="GO:0005930">
    <property type="term" value="C:axoneme"/>
    <property type="evidence" value="ECO:0007669"/>
    <property type="project" value="TreeGrafter"/>
</dbReference>
<evidence type="ECO:0000313" key="8">
    <source>
        <dbReference type="RefSeq" id="XP_052119847.1"/>
    </source>
</evidence>
<keyword evidence="2 3" id="KW-0175">Coiled coil</keyword>
<sequence length="680" mass="76264">MQRTAAESGGTKSPLQPSDKLLTLEQGAELIAPIKQFSNKSARQKKSLSAVATGSVLCKKRLQGHSGLDHHPYQSSHPNCTRLDLNIASKDNLSSFTQRVMSAKLLRLKQLQNQLSEAHLHLNELCTENRLLRSLQKRQDLALDRYEGTQAQLPQLVRSHQEEVRVLRTKYKTLKHQLRSVTNTLKERDIELQNLKEQHAHLLRLSKDRNLGEREALTTQVHDLKVTVENQSSTIQVLNRKVLLETKNLKFQLQQEMQKHKTTQSELQQTFAKMEQLQMQLDQVKERNSLPSSMDRVGKSLSAIKLPGDHKVARRISVERNPPPNSRFTKTNKETGLLISSINTPSLVELDSRPVTYLEKNNEFSTSLDSSPEHTVNDTKENSPTVPINMKSSSYQFYRDAKRKEISEFNINLDAHRAKRMTESSSSFGTVCNEVLEREYEDAVAMLSELSTKHGTNFEEDISKSLASLDLKSAKHVATLANATFALKGECHQAKPSTTKIKIKPDGDSSPVKINLLEENSTVSAHLNSNQQSSTNSDSHSKETDLSKFSNSQNENILGKKSNLESFLDHDDSSGGFMIESIPLSHLRPMSPPKKEPNVQEECSHSKSTDEEMEASHKEALLKALKAIDDSSTRGNDSDDSDSAMIKLTPGTASTQRIFSSVTSGIGDTRTLSRRRRSFK</sequence>
<dbReference type="Pfam" id="PF15619">
    <property type="entry name" value="Lebercilin"/>
    <property type="match status" value="1"/>
</dbReference>
<evidence type="ECO:0000259" key="5">
    <source>
        <dbReference type="Pfam" id="PF15619"/>
    </source>
</evidence>
<dbReference type="PANTHER" id="PTHR16650:SF6">
    <property type="entry name" value="GH21622P"/>
    <property type="match status" value="1"/>
</dbReference>
<evidence type="ECO:0000313" key="6">
    <source>
        <dbReference type="Proteomes" id="UP000504606"/>
    </source>
</evidence>
<feature type="coiled-coil region" evidence="3">
    <location>
        <begin position="260"/>
        <end position="287"/>
    </location>
</feature>
<feature type="region of interest" description="Disordered" evidence="4">
    <location>
        <begin position="364"/>
        <end position="388"/>
    </location>
</feature>
<feature type="coiled-coil region" evidence="3">
    <location>
        <begin position="157"/>
        <end position="198"/>
    </location>
</feature>
<feature type="compositionally biased region" description="Basic and acidic residues" evidence="4">
    <location>
        <begin position="371"/>
        <end position="381"/>
    </location>
</feature>
<dbReference type="RefSeq" id="XP_052119848.1">
    <property type="nucleotide sequence ID" value="XM_052263888.1"/>
</dbReference>
<dbReference type="GO" id="GO:0042073">
    <property type="term" value="P:intraciliary transport"/>
    <property type="evidence" value="ECO:0007669"/>
    <property type="project" value="TreeGrafter"/>
</dbReference>
<evidence type="ECO:0000256" key="2">
    <source>
        <dbReference type="ARBA" id="ARBA00023054"/>
    </source>
</evidence>
<dbReference type="RefSeq" id="XP_052119847.1">
    <property type="nucleotide sequence ID" value="XM_052263887.1"/>
</dbReference>
<gene>
    <name evidence="7 8 9" type="primary">LOC113211784</name>
</gene>
<dbReference type="Proteomes" id="UP000504606">
    <property type="component" value="Unplaced"/>
</dbReference>
<dbReference type="InterPro" id="IPR026188">
    <property type="entry name" value="Lebercilin-like"/>
</dbReference>
<evidence type="ECO:0000256" key="4">
    <source>
        <dbReference type="SAM" id="MobiDB-lite"/>
    </source>
</evidence>
<accession>A0A9C6TZE7</accession>
<feature type="compositionally biased region" description="Polar residues" evidence="4">
    <location>
        <begin position="1"/>
        <end position="16"/>
    </location>
</feature>
<proteinExistence type="inferred from homology"/>
<dbReference type="OrthoDB" id="2123794at2759"/>
<dbReference type="InterPro" id="IPR028933">
    <property type="entry name" value="Lebercilin_dom"/>
</dbReference>
<protein>
    <submittedName>
        <fullName evidence="7 8">Lebercilin-like protein isoform X1</fullName>
    </submittedName>
</protein>
<feature type="region of interest" description="Disordered" evidence="4">
    <location>
        <begin position="1"/>
        <end position="20"/>
    </location>
</feature>
<name>A0A9C6TZE7_FRAOC</name>
<evidence type="ECO:0000256" key="1">
    <source>
        <dbReference type="ARBA" id="ARBA00010229"/>
    </source>
</evidence>
<organism evidence="6 8">
    <name type="scientific">Frankliniella occidentalis</name>
    <name type="common">Western flower thrips</name>
    <name type="synonym">Euthrips occidentalis</name>
    <dbReference type="NCBI Taxonomy" id="133901"/>
    <lineage>
        <taxon>Eukaryota</taxon>
        <taxon>Metazoa</taxon>
        <taxon>Ecdysozoa</taxon>
        <taxon>Arthropoda</taxon>
        <taxon>Hexapoda</taxon>
        <taxon>Insecta</taxon>
        <taxon>Pterygota</taxon>
        <taxon>Neoptera</taxon>
        <taxon>Paraneoptera</taxon>
        <taxon>Thysanoptera</taxon>
        <taxon>Terebrantia</taxon>
        <taxon>Thripoidea</taxon>
        <taxon>Thripidae</taxon>
        <taxon>Frankliniella</taxon>
    </lineage>
</organism>
<feature type="region of interest" description="Disordered" evidence="4">
    <location>
        <begin position="627"/>
        <end position="680"/>
    </location>
</feature>
<evidence type="ECO:0000313" key="9">
    <source>
        <dbReference type="RefSeq" id="XP_052119848.1"/>
    </source>
</evidence>
<dbReference type="AlphaFoldDB" id="A0A9C6TZE7"/>
<evidence type="ECO:0000256" key="3">
    <source>
        <dbReference type="SAM" id="Coils"/>
    </source>
</evidence>
<comment type="similarity">
    <text evidence="1">Belongs to the LCA5 family.</text>
</comment>
<dbReference type="PANTHER" id="PTHR16650">
    <property type="entry name" value="C21ORF13-RELATED"/>
    <property type="match status" value="1"/>
</dbReference>
<dbReference type="RefSeq" id="XP_052119846.1">
    <property type="nucleotide sequence ID" value="XM_052263886.1"/>
</dbReference>
<feature type="compositionally biased region" description="Low complexity" evidence="4">
    <location>
        <begin position="528"/>
        <end position="538"/>
    </location>
</feature>
<feature type="compositionally biased region" description="Polar residues" evidence="4">
    <location>
        <begin position="651"/>
        <end position="666"/>
    </location>
</feature>
<feature type="region of interest" description="Disordered" evidence="4">
    <location>
        <begin position="523"/>
        <end position="554"/>
    </location>
</feature>
<keyword evidence="6" id="KW-1185">Reference proteome</keyword>
<reference evidence="7 8" key="1">
    <citation type="submission" date="2025-04" db="UniProtKB">
        <authorList>
            <consortium name="RefSeq"/>
        </authorList>
    </citation>
    <scope>IDENTIFICATION</scope>
    <source>
        <tissue evidence="7 8">Whole organism</tissue>
    </source>
</reference>
<feature type="domain" description="Lebercilin" evidence="5">
    <location>
        <begin position="97"/>
        <end position="287"/>
    </location>
</feature>
<dbReference type="GeneID" id="113211784"/>